<gene>
    <name evidence="2" type="ORF">BT96DRAFT_990556</name>
</gene>
<evidence type="ECO:0000256" key="1">
    <source>
        <dbReference type="SAM" id="SignalP"/>
    </source>
</evidence>
<keyword evidence="1" id="KW-0732">Signal</keyword>
<reference evidence="2" key="1">
    <citation type="journal article" date="2019" name="Environ. Microbiol.">
        <title>Fungal ecological strategies reflected in gene transcription - a case study of two litter decomposers.</title>
        <authorList>
            <person name="Barbi F."/>
            <person name="Kohler A."/>
            <person name="Barry K."/>
            <person name="Baskaran P."/>
            <person name="Daum C."/>
            <person name="Fauchery L."/>
            <person name="Ihrmark K."/>
            <person name="Kuo A."/>
            <person name="LaButti K."/>
            <person name="Lipzen A."/>
            <person name="Morin E."/>
            <person name="Grigoriev I.V."/>
            <person name="Henrissat B."/>
            <person name="Lindahl B."/>
            <person name="Martin F."/>
        </authorList>
    </citation>
    <scope>NUCLEOTIDE SEQUENCE</scope>
    <source>
        <strain evidence="2">JB14</strain>
    </source>
</reference>
<dbReference type="Proteomes" id="UP000799118">
    <property type="component" value="Unassembled WGS sequence"/>
</dbReference>
<dbReference type="AlphaFoldDB" id="A0A6A4I1J7"/>
<evidence type="ECO:0000313" key="2">
    <source>
        <dbReference type="EMBL" id="KAE9403097.1"/>
    </source>
</evidence>
<protein>
    <submittedName>
        <fullName evidence="2">Uncharacterized protein</fullName>
    </submittedName>
</protein>
<dbReference type="EMBL" id="ML769428">
    <property type="protein sequence ID" value="KAE9403097.1"/>
    <property type="molecule type" value="Genomic_DNA"/>
</dbReference>
<evidence type="ECO:0000313" key="3">
    <source>
        <dbReference type="Proteomes" id="UP000799118"/>
    </source>
</evidence>
<feature type="chain" id="PRO_5025576958" evidence="1">
    <location>
        <begin position="22"/>
        <end position="191"/>
    </location>
</feature>
<accession>A0A6A4I1J7</accession>
<dbReference type="OrthoDB" id="2857768at2759"/>
<organism evidence="2 3">
    <name type="scientific">Gymnopus androsaceus JB14</name>
    <dbReference type="NCBI Taxonomy" id="1447944"/>
    <lineage>
        <taxon>Eukaryota</taxon>
        <taxon>Fungi</taxon>
        <taxon>Dikarya</taxon>
        <taxon>Basidiomycota</taxon>
        <taxon>Agaricomycotina</taxon>
        <taxon>Agaricomycetes</taxon>
        <taxon>Agaricomycetidae</taxon>
        <taxon>Agaricales</taxon>
        <taxon>Marasmiineae</taxon>
        <taxon>Omphalotaceae</taxon>
        <taxon>Gymnopus</taxon>
    </lineage>
</organism>
<sequence length="191" mass="20771">MLIVRYIAFILSSQLLLGAYAAPHARDLTVTLLGGLGKKPSLPDWVGEAVNSPDILNANDRMLSVSPNNLSGVTLDKKLGLGGINIEPYSGKKHDESALIMKVLYFANDAAYGEIKALKAVGDLVDSGMIQHSKLGSKPGPFPVIIMKKKPGEVLYRHAAYMAAKRSMRESMRNETFSFMCDKVAEVAIYD</sequence>
<name>A0A6A4I1J7_9AGAR</name>
<keyword evidence="3" id="KW-1185">Reference proteome</keyword>
<feature type="signal peptide" evidence="1">
    <location>
        <begin position="1"/>
        <end position="21"/>
    </location>
</feature>
<proteinExistence type="predicted"/>